<reference evidence="2 3" key="1">
    <citation type="journal article" date="2018" name="New Phytol.">
        <title>Comparative genomics and transcriptomics depict ericoid mycorrhizal fungi as versatile saprotrophs and plant mutualists.</title>
        <authorList>
            <person name="Martino E."/>
            <person name="Morin E."/>
            <person name="Grelet G.A."/>
            <person name="Kuo A."/>
            <person name="Kohler A."/>
            <person name="Daghino S."/>
            <person name="Barry K.W."/>
            <person name="Cichocki N."/>
            <person name="Clum A."/>
            <person name="Dockter R.B."/>
            <person name="Hainaut M."/>
            <person name="Kuo R.C."/>
            <person name="LaButti K."/>
            <person name="Lindahl B.D."/>
            <person name="Lindquist E.A."/>
            <person name="Lipzen A."/>
            <person name="Khouja H.R."/>
            <person name="Magnuson J."/>
            <person name="Murat C."/>
            <person name="Ohm R.A."/>
            <person name="Singer S.W."/>
            <person name="Spatafora J.W."/>
            <person name="Wang M."/>
            <person name="Veneault-Fourrey C."/>
            <person name="Henrissat B."/>
            <person name="Grigoriev I.V."/>
            <person name="Martin F.M."/>
            <person name="Perotto S."/>
        </authorList>
    </citation>
    <scope>NUCLEOTIDE SEQUENCE [LARGE SCALE GENOMIC DNA]</scope>
    <source>
        <strain evidence="2 3">ATCC 22711</strain>
    </source>
</reference>
<evidence type="ECO:0000313" key="3">
    <source>
        <dbReference type="Proteomes" id="UP000241818"/>
    </source>
</evidence>
<gene>
    <name evidence="2" type="ORF">M430DRAFT_34382</name>
</gene>
<dbReference type="RefSeq" id="XP_024722718.1">
    <property type="nucleotide sequence ID" value="XM_024866540.1"/>
</dbReference>
<dbReference type="OrthoDB" id="4851124at2759"/>
<keyword evidence="3" id="KW-1185">Reference proteome</keyword>
<dbReference type="AlphaFoldDB" id="A0A2T3B755"/>
<name>A0A2T3B755_AMORE</name>
<evidence type="ECO:0000313" key="2">
    <source>
        <dbReference type="EMBL" id="PSS22563.1"/>
    </source>
</evidence>
<dbReference type="EMBL" id="KZ679009">
    <property type="protein sequence ID" value="PSS22563.1"/>
    <property type="molecule type" value="Genomic_DNA"/>
</dbReference>
<accession>A0A2T3B755</accession>
<dbReference type="GeneID" id="36574621"/>
<proteinExistence type="predicted"/>
<dbReference type="InParanoid" id="A0A2T3B755"/>
<keyword evidence="1" id="KW-0732">Signal</keyword>
<evidence type="ECO:0000256" key="1">
    <source>
        <dbReference type="SAM" id="SignalP"/>
    </source>
</evidence>
<feature type="signal peptide" evidence="1">
    <location>
        <begin position="1"/>
        <end position="17"/>
    </location>
</feature>
<sequence length="259" mass="28312">MLLNPLLVVGLVSLTAAAPHLHLRLENKVGARGVELAERGITYAPRKLQRRKNQEITITQLQEEILTNSQMSSEVELVQLIQETVIVIDQTKENKDNIRKNHFRNVNNNVNTILIIVTEVIDQRNSQNVNTRYMARQIQSNSQSSRKVMAMIQESQQLIIGGNGANSNLNNVSATPAGVASAQSSAAAQVNPNVVTMDPNATPELSNATMLLPAGIPQPNFGGLQAIQDPAIIIEPNQQVFVDFVNQQQEQASIINISG</sequence>
<feature type="chain" id="PRO_5015668475" evidence="1">
    <location>
        <begin position="18"/>
        <end position="259"/>
    </location>
</feature>
<dbReference type="Proteomes" id="UP000241818">
    <property type="component" value="Unassembled WGS sequence"/>
</dbReference>
<organism evidence="2 3">
    <name type="scientific">Amorphotheca resinae ATCC 22711</name>
    <dbReference type="NCBI Taxonomy" id="857342"/>
    <lineage>
        <taxon>Eukaryota</taxon>
        <taxon>Fungi</taxon>
        <taxon>Dikarya</taxon>
        <taxon>Ascomycota</taxon>
        <taxon>Pezizomycotina</taxon>
        <taxon>Leotiomycetes</taxon>
        <taxon>Helotiales</taxon>
        <taxon>Amorphothecaceae</taxon>
        <taxon>Amorphotheca</taxon>
    </lineage>
</organism>
<protein>
    <submittedName>
        <fullName evidence="2">Uncharacterized protein</fullName>
    </submittedName>
</protein>